<evidence type="ECO:0000313" key="2">
    <source>
        <dbReference type="EMBL" id="KAJ1186013.1"/>
    </source>
</evidence>
<dbReference type="AlphaFoldDB" id="A0AAV7UAW4"/>
<evidence type="ECO:0000313" key="3">
    <source>
        <dbReference type="Proteomes" id="UP001066276"/>
    </source>
</evidence>
<keyword evidence="3" id="KW-1185">Reference proteome</keyword>
<dbReference type="Proteomes" id="UP001066276">
    <property type="component" value="Chromosome 3_1"/>
</dbReference>
<proteinExistence type="predicted"/>
<gene>
    <name evidence="2" type="ORF">NDU88_002798</name>
</gene>
<accession>A0AAV7UAW4</accession>
<comment type="caution">
    <text evidence="2">The sequence shown here is derived from an EMBL/GenBank/DDBJ whole genome shotgun (WGS) entry which is preliminary data.</text>
</comment>
<feature type="region of interest" description="Disordered" evidence="1">
    <location>
        <begin position="155"/>
        <end position="198"/>
    </location>
</feature>
<sequence length="287" mass="29927">MLPECRCCSASTGSPGGHHEQGLPQALLRVGRKPPAASSRPLRGPLHCAVPGAVGLTHRVGRWAPLLAKLVTKFRWGLPTALSIPVLLLASRPRVWTHRSSAWSLLSPLGISQRGKSWGDPALGPHALSVLASHHLLRSPLAALDVARGPGVPWSQTGGPLLSTGPRGSPSAALSRRGGREAPHKSAPASRSRRGTPITPLSLVTLPAHRPIEPVSPLLRSAVRVLLQRPPVAGKPAQTAAARDIPNSPRALLCCVDPGLRPTCSVLRGWSAPASLTPVTCGMSPGC</sequence>
<protein>
    <submittedName>
        <fullName evidence="2">Uncharacterized protein</fullName>
    </submittedName>
</protein>
<reference evidence="2" key="1">
    <citation type="journal article" date="2022" name="bioRxiv">
        <title>Sequencing and chromosome-scale assembly of the giantPleurodeles waltlgenome.</title>
        <authorList>
            <person name="Brown T."/>
            <person name="Elewa A."/>
            <person name="Iarovenko S."/>
            <person name="Subramanian E."/>
            <person name="Araus A.J."/>
            <person name="Petzold A."/>
            <person name="Susuki M."/>
            <person name="Suzuki K.-i.T."/>
            <person name="Hayashi T."/>
            <person name="Toyoda A."/>
            <person name="Oliveira C."/>
            <person name="Osipova E."/>
            <person name="Leigh N.D."/>
            <person name="Simon A."/>
            <person name="Yun M.H."/>
        </authorList>
    </citation>
    <scope>NUCLEOTIDE SEQUENCE</scope>
    <source>
        <strain evidence="2">20211129_DDA</strain>
        <tissue evidence="2">Liver</tissue>
    </source>
</reference>
<dbReference type="EMBL" id="JANPWB010000005">
    <property type="protein sequence ID" value="KAJ1186013.1"/>
    <property type="molecule type" value="Genomic_DNA"/>
</dbReference>
<name>A0AAV7UAW4_PLEWA</name>
<evidence type="ECO:0000256" key="1">
    <source>
        <dbReference type="SAM" id="MobiDB-lite"/>
    </source>
</evidence>
<organism evidence="2 3">
    <name type="scientific">Pleurodeles waltl</name>
    <name type="common">Iberian ribbed newt</name>
    <dbReference type="NCBI Taxonomy" id="8319"/>
    <lineage>
        <taxon>Eukaryota</taxon>
        <taxon>Metazoa</taxon>
        <taxon>Chordata</taxon>
        <taxon>Craniata</taxon>
        <taxon>Vertebrata</taxon>
        <taxon>Euteleostomi</taxon>
        <taxon>Amphibia</taxon>
        <taxon>Batrachia</taxon>
        <taxon>Caudata</taxon>
        <taxon>Salamandroidea</taxon>
        <taxon>Salamandridae</taxon>
        <taxon>Pleurodelinae</taxon>
        <taxon>Pleurodeles</taxon>
    </lineage>
</organism>